<sequence>MKKHFLITDNDSNLGVFEYSTNEEADRLIMQIVCEYYCTEDCHLDHGFKIENCSFKYFRMTGQMLDNGEDTNYEIYIEQIGVYSTKK</sequence>
<name>A0A0S2MW44_9CAUD</name>
<protein>
    <submittedName>
        <fullName evidence="1">Uncharacterized protein</fullName>
    </submittedName>
</protein>
<evidence type="ECO:0000313" key="1">
    <source>
        <dbReference type="EMBL" id="ALO80144.1"/>
    </source>
</evidence>
<accession>A0A0S2MW44</accession>
<reference evidence="1 2" key="1">
    <citation type="submission" date="2015-10" db="EMBL/GenBank/DDBJ databases">
        <title>Large-scale maps of variable infection efficiencies in aquatic Bacteriodetes phage-host model systems.</title>
        <authorList>
            <person name="Holmfeldt K."/>
            <person name="Solonenko N."/>
            <person name="Howard-Varona C."/>
            <person name="Moreno M."/>
            <person name="Malmstrom R.R."/>
            <person name="Blow M.J."/>
            <person name="Sullivan M.B."/>
        </authorList>
    </citation>
    <scope>NUCLEOTIDE SEQUENCE [LARGE SCALE GENOMIC DNA]</scope>
</reference>
<evidence type="ECO:0000313" key="2">
    <source>
        <dbReference type="Proteomes" id="UP000229115"/>
    </source>
</evidence>
<dbReference type="Proteomes" id="UP000229115">
    <property type="component" value="Segment"/>
</dbReference>
<gene>
    <name evidence="1" type="ORF">Phi4113_135</name>
</gene>
<organism evidence="1 2">
    <name type="scientific">Cellulophaga phage phi4:1_13</name>
    <dbReference type="NCBI Taxonomy" id="1747284"/>
    <lineage>
        <taxon>Viruses</taxon>
        <taxon>Duplodnaviria</taxon>
        <taxon>Heunggongvirae</taxon>
        <taxon>Uroviricota</taxon>
        <taxon>Caudoviricetes</taxon>
        <taxon>Lightbulbvirus</taxon>
        <taxon>Lightbulbvirus Cba41</taxon>
    </lineage>
</organism>
<proteinExistence type="predicted"/>
<dbReference type="EMBL" id="KT962245">
    <property type="protein sequence ID" value="ALO80144.1"/>
    <property type="molecule type" value="Genomic_RNA"/>
</dbReference>